<feature type="chain" id="PRO_5040844340" evidence="2">
    <location>
        <begin position="20"/>
        <end position="271"/>
    </location>
</feature>
<evidence type="ECO:0000256" key="2">
    <source>
        <dbReference type="SAM" id="SignalP"/>
    </source>
</evidence>
<gene>
    <name evidence="4" type="ORF">MON38_01175</name>
</gene>
<dbReference type="EMBL" id="JALBGC010000001">
    <property type="protein sequence ID" value="MCI1186013.1"/>
    <property type="molecule type" value="Genomic_DNA"/>
</dbReference>
<reference evidence="4" key="1">
    <citation type="submission" date="2022-03" db="EMBL/GenBank/DDBJ databases">
        <title>Bacterial whole genome sequence for Hymenobacter sp. DH14.</title>
        <authorList>
            <person name="Le V."/>
        </authorList>
    </citation>
    <scope>NUCLEOTIDE SEQUENCE</scope>
    <source>
        <strain evidence="4">DH14</strain>
    </source>
</reference>
<evidence type="ECO:0000313" key="4">
    <source>
        <dbReference type="EMBL" id="MCI1186013.1"/>
    </source>
</evidence>
<dbReference type="RefSeq" id="WP_241934302.1">
    <property type="nucleotide sequence ID" value="NZ_JALBGC010000001.1"/>
</dbReference>
<dbReference type="Pfam" id="PF13349">
    <property type="entry name" value="DUF4097"/>
    <property type="match status" value="1"/>
</dbReference>
<feature type="compositionally biased region" description="Polar residues" evidence="1">
    <location>
        <begin position="20"/>
        <end position="36"/>
    </location>
</feature>
<evidence type="ECO:0000313" key="5">
    <source>
        <dbReference type="Proteomes" id="UP001139193"/>
    </source>
</evidence>
<feature type="region of interest" description="Disordered" evidence="1">
    <location>
        <begin position="19"/>
        <end position="39"/>
    </location>
</feature>
<name>A0A9X1VCF5_9BACT</name>
<dbReference type="AlphaFoldDB" id="A0A9X1VCF5"/>
<keyword evidence="5" id="KW-1185">Reference proteome</keyword>
<feature type="signal peptide" evidence="2">
    <location>
        <begin position="1"/>
        <end position="19"/>
    </location>
</feature>
<evidence type="ECO:0000259" key="3">
    <source>
        <dbReference type="Pfam" id="PF13349"/>
    </source>
</evidence>
<organism evidence="4 5">
    <name type="scientific">Hymenobacter cyanobacteriorum</name>
    <dbReference type="NCBI Taxonomy" id="2926463"/>
    <lineage>
        <taxon>Bacteria</taxon>
        <taxon>Pseudomonadati</taxon>
        <taxon>Bacteroidota</taxon>
        <taxon>Cytophagia</taxon>
        <taxon>Cytophagales</taxon>
        <taxon>Hymenobacteraceae</taxon>
        <taxon>Hymenobacter</taxon>
    </lineage>
</organism>
<protein>
    <submittedName>
        <fullName evidence="4">DUF4097 domain-containing protein</fullName>
    </submittedName>
</protein>
<feature type="domain" description="DUF4097" evidence="3">
    <location>
        <begin position="120"/>
        <end position="266"/>
    </location>
</feature>
<sequence>MKTLLSALAVLAASLGASAQTTTEPKFETTCSNSSWGRGDKSMEQFCETRDLTMPATNGQTLTVDGGPNGGITVRGWDGPNVRIRAKVQTWAASEAAAATRAHRISIATQGNTLRASDPEKEQNWSVSYEIFVPRTTALALNTTNGGIHIENVQAAIRFETTNGGVSLANLGGSVKGETTNGGLNINLSGSQWQGQGLDVSTTNGGIHWKLPRTYSARLVTSTNMGGIRTDLPVTKTGMFRKEVEANLGQGGAVVKAVTTNGGISVDQTRD</sequence>
<accession>A0A9X1VCF5</accession>
<comment type="caution">
    <text evidence="4">The sequence shown here is derived from an EMBL/GenBank/DDBJ whole genome shotgun (WGS) entry which is preliminary data.</text>
</comment>
<dbReference type="Proteomes" id="UP001139193">
    <property type="component" value="Unassembled WGS sequence"/>
</dbReference>
<keyword evidence="2" id="KW-0732">Signal</keyword>
<dbReference type="InterPro" id="IPR025164">
    <property type="entry name" value="Toastrack_DUF4097"/>
</dbReference>
<evidence type="ECO:0000256" key="1">
    <source>
        <dbReference type="SAM" id="MobiDB-lite"/>
    </source>
</evidence>
<proteinExistence type="predicted"/>